<gene>
    <name evidence="1" type="ORF">GGR03_001707</name>
</gene>
<name>A0A7W6HCK0_9HYPH</name>
<keyword evidence="2" id="KW-1185">Reference proteome</keyword>
<dbReference type="EMBL" id="JACIEM010000002">
    <property type="protein sequence ID" value="MBB4002632.1"/>
    <property type="molecule type" value="Genomic_DNA"/>
</dbReference>
<dbReference type="RefSeq" id="WP_183207196.1">
    <property type="nucleotide sequence ID" value="NZ_JAAAMM010000002.1"/>
</dbReference>
<dbReference type="Proteomes" id="UP000588647">
    <property type="component" value="Unassembled WGS sequence"/>
</dbReference>
<evidence type="ECO:0000313" key="1">
    <source>
        <dbReference type="EMBL" id="MBB4002632.1"/>
    </source>
</evidence>
<comment type="caution">
    <text evidence="1">The sequence shown here is derived from an EMBL/GenBank/DDBJ whole genome shotgun (WGS) entry which is preliminary data.</text>
</comment>
<dbReference type="Gene3D" id="1.10.238.160">
    <property type="match status" value="1"/>
</dbReference>
<accession>A0A7W6HCK0</accession>
<dbReference type="AlphaFoldDB" id="A0A7W6HCK0"/>
<dbReference type="InterPro" id="IPR010260">
    <property type="entry name" value="AlpA"/>
</dbReference>
<proteinExistence type="predicted"/>
<dbReference type="Pfam" id="PF05930">
    <property type="entry name" value="Phage_AlpA"/>
    <property type="match status" value="1"/>
</dbReference>
<reference evidence="1 2" key="1">
    <citation type="submission" date="2020-08" db="EMBL/GenBank/DDBJ databases">
        <title>Genomic Encyclopedia of Type Strains, Phase IV (KMG-IV): sequencing the most valuable type-strain genomes for metagenomic binning, comparative biology and taxonomic classification.</title>
        <authorList>
            <person name="Goeker M."/>
        </authorList>
    </citation>
    <scope>NUCLEOTIDE SEQUENCE [LARGE SCALE GENOMIC DNA]</scope>
    <source>
        <strain evidence="1 2">DSM 103570</strain>
    </source>
</reference>
<sequence length="69" mass="7628">MKAANDNTPRLIAMKDASAMTSMSRTLILALMREGRFPQSVQLGERRYAFVRAEVVAWIDAKISGRASA</sequence>
<evidence type="ECO:0000313" key="2">
    <source>
        <dbReference type="Proteomes" id="UP000588647"/>
    </source>
</evidence>
<protein>
    <submittedName>
        <fullName evidence="1">Prophage regulatory protein</fullName>
    </submittedName>
</protein>
<organism evidence="1 2">
    <name type="scientific">Aurantimonas endophytica</name>
    <dbReference type="NCBI Taxonomy" id="1522175"/>
    <lineage>
        <taxon>Bacteria</taxon>
        <taxon>Pseudomonadati</taxon>
        <taxon>Pseudomonadota</taxon>
        <taxon>Alphaproteobacteria</taxon>
        <taxon>Hyphomicrobiales</taxon>
        <taxon>Aurantimonadaceae</taxon>
        <taxon>Aurantimonas</taxon>
    </lineage>
</organism>